<protein>
    <submittedName>
        <fullName evidence="1">Uncharacterized protein</fullName>
    </submittedName>
</protein>
<dbReference type="EMBL" id="KF901041">
    <property type="protein sequence ID" value="AIF15933.1"/>
    <property type="molecule type" value="Genomic_DNA"/>
</dbReference>
<reference evidence="1" key="1">
    <citation type="journal article" date="2014" name="Genome Biol. Evol.">
        <title>Pangenome evidence for extensive interdomain horizontal transfer affecting lineage core and shell genes in uncultured planktonic thaumarchaeota and euryarchaeota.</title>
        <authorList>
            <person name="Deschamps P."/>
            <person name="Zivanovic Y."/>
            <person name="Moreira D."/>
            <person name="Rodriguez-Valera F."/>
            <person name="Lopez-Garcia P."/>
        </authorList>
    </citation>
    <scope>NUCLEOTIDE SEQUENCE</scope>
</reference>
<sequence>MIATPALAEWDEDNWLWNIIGPERLALGDEFGCHGYEGVDIREDPLVVEDCRDYLVGFTDSSRWGKNPVSFGHPNGAVMAETATSLQNAGFSIIGDMIEGDSHSLELVQRTTSLEKGQADLDALENAEADSLISIYWIARWYDVKIREDKGAISLLESQDIWFTTWGEWHGHRDSSESFNRILNSEPTTQSYQISNFDDSNWDVPGTALFEWSEAPNQILFDGESALLIPTSQRHLITGVRPIEGGAFITAAPGVTIDLIFDTANVSVSKTPQTTFNGLHHSVTIVGHHVTNLHEWSSDFYNSPLRFTWLIERPAALEMNWHLPVIAIAVLIATPATIKWLVARDQESQNVGPVDTDTL</sequence>
<organism evidence="1">
    <name type="scientific">uncultured marine group II/III euryarchaeote KM3_72_A06</name>
    <dbReference type="NCBI Taxonomy" id="1456496"/>
    <lineage>
        <taxon>Archaea</taxon>
        <taxon>Methanobacteriati</taxon>
        <taxon>Methanobacteriota</taxon>
        <taxon>environmental samples</taxon>
    </lineage>
</organism>
<evidence type="ECO:0000313" key="1">
    <source>
        <dbReference type="EMBL" id="AIF15933.1"/>
    </source>
</evidence>
<proteinExistence type="predicted"/>
<name>A0A075HPU2_9EURY</name>
<dbReference type="AlphaFoldDB" id="A0A075HPU2"/>
<accession>A0A075HPU2</accession>